<proteinExistence type="inferred from homology"/>
<dbReference type="FunFam" id="1.20.120.1220:FF:000001">
    <property type="entry name" value="Type 4 prepilin-like proteins leader peptide-processing enzyme"/>
    <property type="match status" value="1"/>
</dbReference>
<sequence>MTSLAQYFAANSYVFLLFVSLLGLIVGSFLNVVIHRLPIMLERTWRRQCDELAGKSPAVDKSYNLLVPRSQCPACGHAISAGENIPLISFALLQGKCRGCGKRISWRYPAVELATGLLSAGIAWHFGFGLATAGALMLTWTLIALSVIDYDHQLLPDNITLPLMWLGLLFNLSGVYVSIDSAVIGAMAGYLSLWTVYQVFRLVTGREGMGFGDFKLFAAFGAWLGWQQLPLIILFSSFVGAIVGLGGILLLGRGRSVPIPFGPFLCLAGWVALLWGDAITRSYLQFARISL</sequence>
<dbReference type="GO" id="GO:0006465">
    <property type="term" value="P:signal peptide processing"/>
    <property type="evidence" value="ECO:0007669"/>
    <property type="project" value="TreeGrafter"/>
</dbReference>
<comment type="catalytic activity">
    <reaction evidence="14 18">
        <text>Typically cleaves a -Gly-|-Phe- bond to release an N-terminal, basic peptide of 5-8 residues from type IV prepilin, and then N-methylates the new N-terminal amino group, the methyl donor being S-adenosyl-L-methionine.</text>
        <dbReference type="EC" id="3.4.23.43"/>
    </reaction>
</comment>
<evidence type="ECO:0000256" key="3">
    <source>
        <dbReference type="ARBA" id="ARBA00022475"/>
    </source>
</evidence>
<keyword evidence="10 18" id="KW-0378">Hydrolase</keyword>
<evidence type="ECO:0000313" key="23">
    <source>
        <dbReference type="Proteomes" id="UP000179076"/>
    </source>
</evidence>
<organism evidence="22 23">
    <name type="scientific">Candidatus Muproteobacteria bacterium RBG_16_60_9</name>
    <dbReference type="NCBI Taxonomy" id="1817755"/>
    <lineage>
        <taxon>Bacteria</taxon>
        <taxon>Pseudomonadati</taxon>
        <taxon>Pseudomonadota</taxon>
        <taxon>Candidatus Muproteobacteria</taxon>
    </lineage>
</organism>
<gene>
    <name evidence="22" type="ORF">A2W18_15500</name>
</gene>
<comment type="subcellular location">
    <subcellularLocation>
        <location evidence="1">Cell inner membrane</location>
        <topology evidence="1">Multi-pass membrane protein</topology>
    </subcellularLocation>
    <subcellularLocation>
        <location evidence="18">Cell membrane</location>
        <topology evidence="18">Multi-pass membrane protein</topology>
    </subcellularLocation>
</comment>
<dbReference type="InterPro" id="IPR014032">
    <property type="entry name" value="Peptidase_A24A_bac"/>
</dbReference>
<evidence type="ECO:0000256" key="12">
    <source>
        <dbReference type="ARBA" id="ARBA00023136"/>
    </source>
</evidence>
<keyword evidence="12 19" id="KW-0472">Membrane</keyword>
<dbReference type="GO" id="GO:0005886">
    <property type="term" value="C:plasma membrane"/>
    <property type="evidence" value="ECO:0007669"/>
    <property type="project" value="UniProtKB-SubCell"/>
</dbReference>
<comment type="similarity">
    <text evidence="2 17">Belongs to the peptidase A24 family.</text>
</comment>
<dbReference type="Proteomes" id="UP000179076">
    <property type="component" value="Unassembled WGS sequence"/>
</dbReference>
<evidence type="ECO:0000256" key="10">
    <source>
        <dbReference type="ARBA" id="ARBA00022801"/>
    </source>
</evidence>
<evidence type="ECO:0000256" key="18">
    <source>
        <dbReference type="RuleBase" id="RU003794"/>
    </source>
</evidence>
<feature type="transmembrane region" description="Helical" evidence="19">
    <location>
        <begin position="232"/>
        <end position="252"/>
    </location>
</feature>
<evidence type="ECO:0000256" key="6">
    <source>
        <dbReference type="ARBA" id="ARBA00022670"/>
    </source>
</evidence>
<feature type="transmembrane region" description="Helical" evidence="19">
    <location>
        <begin position="264"/>
        <end position="284"/>
    </location>
</feature>
<keyword evidence="6 18" id="KW-0645">Protease</keyword>
<evidence type="ECO:0000259" key="20">
    <source>
        <dbReference type="Pfam" id="PF01478"/>
    </source>
</evidence>
<dbReference type="InterPro" id="IPR010627">
    <property type="entry name" value="Prepilin_pept_A24_N"/>
</dbReference>
<evidence type="ECO:0000256" key="19">
    <source>
        <dbReference type="SAM" id="Phobius"/>
    </source>
</evidence>
<evidence type="ECO:0000256" key="2">
    <source>
        <dbReference type="ARBA" id="ARBA00005801"/>
    </source>
</evidence>
<evidence type="ECO:0000256" key="4">
    <source>
        <dbReference type="ARBA" id="ARBA00022519"/>
    </source>
</evidence>
<protein>
    <recommendedName>
        <fullName evidence="16 18">Prepilin leader peptidase/N-methyltransferase</fullName>
        <ecNumber evidence="18">2.1.1.-</ecNumber>
        <ecNumber evidence="15 18">3.4.23.43</ecNumber>
    </recommendedName>
</protein>
<dbReference type="AlphaFoldDB" id="A0A1F6VDN9"/>
<evidence type="ECO:0000256" key="11">
    <source>
        <dbReference type="ARBA" id="ARBA00022989"/>
    </source>
</evidence>
<feature type="domain" description="Prepilin type IV endopeptidase peptidase" evidence="20">
    <location>
        <begin position="137"/>
        <end position="245"/>
    </location>
</feature>
<keyword evidence="13 18" id="KW-0511">Multifunctional enzyme</keyword>
<evidence type="ECO:0000256" key="17">
    <source>
        <dbReference type="RuleBase" id="RU003793"/>
    </source>
</evidence>
<accession>A0A1F6VDN9</accession>
<comment type="caution">
    <text evidence="22">The sequence shown here is derived from an EMBL/GenBank/DDBJ whole genome shotgun (WGS) entry which is preliminary data.</text>
</comment>
<keyword evidence="7 18" id="KW-0808">Transferase</keyword>
<keyword evidence="8" id="KW-0949">S-adenosyl-L-methionine</keyword>
<dbReference type="EC" id="2.1.1.-" evidence="18"/>
<dbReference type="EMBL" id="MFSP01000051">
    <property type="protein sequence ID" value="OGI67666.1"/>
    <property type="molecule type" value="Genomic_DNA"/>
</dbReference>
<dbReference type="Pfam" id="PF06750">
    <property type="entry name" value="A24_N_bact"/>
    <property type="match status" value="1"/>
</dbReference>
<keyword evidence="3" id="KW-1003">Cell membrane</keyword>
<evidence type="ECO:0000256" key="1">
    <source>
        <dbReference type="ARBA" id="ARBA00004429"/>
    </source>
</evidence>
<dbReference type="PRINTS" id="PR00864">
    <property type="entry name" value="PREPILNPTASE"/>
</dbReference>
<dbReference type="EC" id="3.4.23.43" evidence="15 18"/>
<comment type="function">
    <text evidence="18">Plays an essential role in type IV pili and type II pseudopili formation by proteolytically removing the leader sequence from substrate proteins and subsequently monomethylating the alpha-amino group of the newly exposed N-terminal phenylalanine.</text>
</comment>
<dbReference type="PANTHER" id="PTHR30487:SF0">
    <property type="entry name" value="PREPILIN LEADER PEPTIDASE_N-METHYLTRANSFERASE-RELATED"/>
    <property type="match status" value="1"/>
</dbReference>
<keyword evidence="11 19" id="KW-1133">Transmembrane helix</keyword>
<name>A0A1F6VDN9_9PROT</name>
<feature type="transmembrane region" description="Helical" evidence="19">
    <location>
        <begin position="126"/>
        <end position="148"/>
    </location>
</feature>
<evidence type="ECO:0000256" key="15">
    <source>
        <dbReference type="ARBA" id="ARBA00067082"/>
    </source>
</evidence>
<dbReference type="InterPro" id="IPR000045">
    <property type="entry name" value="Prepilin_IV_endopep_pep"/>
</dbReference>
<feature type="transmembrane region" description="Helical" evidence="19">
    <location>
        <begin position="168"/>
        <end position="196"/>
    </location>
</feature>
<dbReference type="Gene3D" id="1.20.120.1220">
    <property type="match status" value="1"/>
</dbReference>
<keyword evidence="5 18" id="KW-0489">Methyltransferase</keyword>
<feature type="transmembrane region" description="Helical" evidence="19">
    <location>
        <begin position="12"/>
        <end position="34"/>
    </location>
</feature>
<reference evidence="22 23" key="1">
    <citation type="journal article" date="2016" name="Nat. Commun.">
        <title>Thousands of microbial genomes shed light on interconnected biogeochemical processes in an aquifer system.</title>
        <authorList>
            <person name="Anantharaman K."/>
            <person name="Brown C.T."/>
            <person name="Hug L.A."/>
            <person name="Sharon I."/>
            <person name="Castelle C.J."/>
            <person name="Probst A.J."/>
            <person name="Thomas B.C."/>
            <person name="Singh A."/>
            <person name="Wilkins M.J."/>
            <person name="Karaoz U."/>
            <person name="Brodie E.L."/>
            <person name="Williams K.H."/>
            <person name="Hubbard S.S."/>
            <person name="Banfield J.F."/>
        </authorList>
    </citation>
    <scope>NUCLEOTIDE SEQUENCE [LARGE SCALE GENOMIC DNA]</scope>
</reference>
<dbReference type="GO" id="GO:0004190">
    <property type="term" value="F:aspartic-type endopeptidase activity"/>
    <property type="evidence" value="ECO:0007669"/>
    <property type="project" value="UniProtKB-EC"/>
</dbReference>
<evidence type="ECO:0000256" key="16">
    <source>
        <dbReference type="ARBA" id="ARBA00071870"/>
    </source>
</evidence>
<dbReference type="PANTHER" id="PTHR30487">
    <property type="entry name" value="TYPE 4 PREPILIN-LIKE PROTEINS LEADER PEPTIDE-PROCESSING ENZYME"/>
    <property type="match status" value="1"/>
</dbReference>
<evidence type="ECO:0000256" key="14">
    <source>
        <dbReference type="ARBA" id="ARBA00050401"/>
    </source>
</evidence>
<evidence type="ECO:0000256" key="8">
    <source>
        <dbReference type="ARBA" id="ARBA00022691"/>
    </source>
</evidence>
<dbReference type="GO" id="GO:0008168">
    <property type="term" value="F:methyltransferase activity"/>
    <property type="evidence" value="ECO:0007669"/>
    <property type="project" value="UniProtKB-KW"/>
</dbReference>
<evidence type="ECO:0000256" key="7">
    <source>
        <dbReference type="ARBA" id="ARBA00022679"/>
    </source>
</evidence>
<evidence type="ECO:0000313" key="22">
    <source>
        <dbReference type="EMBL" id="OGI67666.1"/>
    </source>
</evidence>
<evidence type="ECO:0000256" key="5">
    <source>
        <dbReference type="ARBA" id="ARBA00022603"/>
    </source>
</evidence>
<feature type="domain" description="Prepilin peptidase A24 N-terminal" evidence="21">
    <location>
        <begin position="21"/>
        <end position="126"/>
    </location>
</feature>
<keyword evidence="4" id="KW-0997">Cell inner membrane</keyword>
<dbReference type="Pfam" id="PF01478">
    <property type="entry name" value="Peptidase_A24"/>
    <property type="match status" value="1"/>
</dbReference>
<dbReference type="GO" id="GO:0032259">
    <property type="term" value="P:methylation"/>
    <property type="evidence" value="ECO:0007669"/>
    <property type="project" value="UniProtKB-KW"/>
</dbReference>
<evidence type="ECO:0000259" key="21">
    <source>
        <dbReference type="Pfam" id="PF06750"/>
    </source>
</evidence>
<evidence type="ECO:0000256" key="13">
    <source>
        <dbReference type="ARBA" id="ARBA00023268"/>
    </source>
</evidence>
<keyword evidence="9 18" id="KW-0812">Transmembrane</keyword>
<evidence type="ECO:0000256" key="9">
    <source>
        <dbReference type="ARBA" id="ARBA00022692"/>
    </source>
</evidence>
<dbReference type="InterPro" id="IPR050882">
    <property type="entry name" value="Prepilin_peptidase/N-MTase"/>
</dbReference>